<protein>
    <submittedName>
        <fullName evidence="3">DUF2157 domain-containing protein</fullName>
    </submittedName>
</protein>
<feature type="transmembrane region" description="Helical" evidence="1">
    <location>
        <begin position="283"/>
        <end position="302"/>
    </location>
</feature>
<dbReference type="InterPro" id="IPR018677">
    <property type="entry name" value="DUF2157"/>
</dbReference>
<feature type="transmembrane region" description="Helical" evidence="1">
    <location>
        <begin position="309"/>
        <end position="326"/>
    </location>
</feature>
<feature type="transmembrane region" description="Helical" evidence="1">
    <location>
        <begin position="107"/>
        <end position="123"/>
    </location>
</feature>
<gene>
    <name evidence="3" type="ORF">HGG79_05365</name>
</gene>
<dbReference type="Proteomes" id="UP000563151">
    <property type="component" value="Unassembled WGS sequence"/>
</dbReference>
<feature type="transmembrane region" description="Helical" evidence="1">
    <location>
        <begin position="224"/>
        <end position="241"/>
    </location>
</feature>
<feature type="transmembrane region" description="Helical" evidence="1">
    <location>
        <begin position="50"/>
        <end position="71"/>
    </location>
</feature>
<organism evidence="3 4">
    <name type="scientific">Clostridium tetanomorphum</name>
    <dbReference type="NCBI Taxonomy" id="1553"/>
    <lineage>
        <taxon>Bacteria</taxon>
        <taxon>Bacillati</taxon>
        <taxon>Bacillota</taxon>
        <taxon>Clostridia</taxon>
        <taxon>Eubacteriales</taxon>
        <taxon>Clostridiaceae</taxon>
        <taxon>Clostridium</taxon>
    </lineage>
</organism>
<feature type="domain" description="DUF2157" evidence="2">
    <location>
        <begin position="22"/>
        <end position="156"/>
    </location>
</feature>
<evidence type="ECO:0000256" key="1">
    <source>
        <dbReference type="SAM" id="Phobius"/>
    </source>
</evidence>
<keyword evidence="1" id="KW-0472">Membrane</keyword>
<dbReference type="RefSeq" id="WP_173680010.1">
    <property type="nucleotide sequence ID" value="NZ_JAAZWO010000005.1"/>
</dbReference>
<evidence type="ECO:0000259" key="2">
    <source>
        <dbReference type="Pfam" id="PF09925"/>
    </source>
</evidence>
<comment type="caution">
    <text evidence="3">The sequence shown here is derived from an EMBL/GenBank/DDBJ whole genome shotgun (WGS) entry which is preliminary data.</text>
</comment>
<feature type="transmembrane region" description="Helical" evidence="1">
    <location>
        <begin position="332"/>
        <end position="349"/>
    </location>
</feature>
<keyword evidence="1" id="KW-1133">Transmembrane helix</keyword>
<evidence type="ECO:0000313" key="4">
    <source>
        <dbReference type="Proteomes" id="UP000563151"/>
    </source>
</evidence>
<keyword evidence="1" id="KW-0812">Transmembrane</keyword>
<reference evidence="3 4" key="1">
    <citation type="submission" date="2020-04" db="EMBL/GenBank/DDBJ databases">
        <title>Genomic insights into acetone-butanol-ethanol (ABE) fermentation by sequencing solventogenic clostridia strains.</title>
        <authorList>
            <person name="Brown S."/>
        </authorList>
    </citation>
    <scope>NUCLEOTIDE SEQUENCE [LARGE SCALE GENOMIC DNA]</scope>
    <source>
        <strain evidence="3 4">DJ011</strain>
    </source>
</reference>
<accession>A0A923J0Y8</accession>
<proteinExistence type="predicted"/>
<dbReference type="AlphaFoldDB" id="A0A923J0Y8"/>
<name>A0A923J0Y8_CLOTT</name>
<feature type="transmembrane region" description="Helical" evidence="1">
    <location>
        <begin position="129"/>
        <end position="150"/>
    </location>
</feature>
<sequence length="357" mass="41614">MGKRTISSSKFNFLKKELILFKDEGIITEEQKETILSYYNVCSNINFIRVLLIIGSILIGLGILTFIASNWEGFTRLIKFIIVISLFIISNMISFKVYDSYPKTSKSFLYLSSLIYGSGIFLTTQNFNYSGYVSTSFLLWFIGVIPYVILFKDKILFFFSQGLLFIYINQYFSFNFNLYIFMLIMPLMYLINNKIYENSGKLAFLNNLLLLDILINFILKIDAISNYTAFIVFIIGIVFYYTPFKNNKEIFKIEGNLIFGVTGIILTYKYHWENINLFSLNTASKLSIIFSILFFIYLLILIKKGSLTSLILLCITILRFYFDMAYDFLPKSLFFLIGGIILLSMGYYFERLRKEGI</sequence>
<evidence type="ECO:0000313" key="3">
    <source>
        <dbReference type="EMBL" id="MBC2397210.1"/>
    </source>
</evidence>
<feature type="transmembrane region" description="Helical" evidence="1">
    <location>
        <begin position="253"/>
        <end position="271"/>
    </location>
</feature>
<dbReference type="Pfam" id="PF09925">
    <property type="entry name" value="DUF2157"/>
    <property type="match status" value="1"/>
</dbReference>
<dbReference type="EMBL" id="JAAZWO010000005">
    <property type="protein sequence ID" value="MBC2397210.1"/>
    <property type="molecule type" value="Genomic_DNA"/>
</dbReference>
<feature type="transmembrane region" description="Helical" evidence="1">
    <location>
        <begin position="77"/>
        <end position="95"/>
    </location>
</feature>
<keyword evidence="4" id="KW-1185">Reference proteome</keyword>